<organism evidence="2 3">
    <name type="scientific">Variovorax rhizosphaerae</name>
    <dbReference type="NCBI Taxonomy" id="1836200"/>
    <lineage>
        <taxon>Bacteria</taxon>
        <taxon>Pseudomonadati</taxon>
        <taxon>Pseudomonadota</taxon>
        <taxon>Betaproteobacteria</taxon>
        <taxon>Burkholderiales</taxon>
        <taxon>Comamonadaceae</taxon>
        <taxon>Variovorax</taxon>
    </lineage>
</organism>
<comment type="caution">
    <text evidence="2">The sequence shown here is derived from an EMBL/GenBank/DDBJ whole genome shotgun (WGS) entry which is preliminary data.</text>
</comment>
<dbReference type="EMBL" id="JBBKZT010000042">
    <property type="protein sequence ID" value="MEJ8852462.1"/>
    <property type="molecule type" value="Genomic_DNA"/>
</dbReference>
<proteinExistence type="predicted"/>
<sequence length="59" mass="6458">MAIDAPIANCLLPAERCAQLAIPDTLVVDLLFQFQASAPKARRSHVPETESSRMPSGWH</sequence>
<name>A0ABU8WY49_9BURK</name>
<evidence type="ECO:0000256" key="1">
    <source>
        <dbReference type="SAM" id="MobiDB-lite"/>
    </source>
</evidence>
<accession>A0ABU8WY49</accession>
<evidence type="ECO:0000313" key="3">
    <source>
        <dbReference type="Proteomes" id="UP001385892"/>
    </source>
</evidence>
<feature type="region of interest" description="Disordered" evidence="1">
    <location>
        <begin position="37"/>
        <end position="59"/>
    </location>
</feature>
<dbReference type="Proteomes" id="UP001385892">
    <property type="component" value="Unassembled WGS sequence"/>
</dbReference>
<dbReference type="RefSeq" id="WP_340348410.1">
    <property type="nucleotide sequence ID" value="NZ_JBBKZT010000042.1"/>
</dbReference>
<gene>
    <name evidence="2" type="ORF">WKW82_37985</name>
</gene>
<keyword evidence="3" id="KW-1185">Reference proteome</keyword>
<evidence type="ECO:0000313" key="2">
    <source>
        <dbReference type="EMBL" id="MEJ8852462.1"/>
    </source>
</evidence>
<protein>
    <submittedName>
        <fullName evidence="2">Uncharacterized protein</fullName>
    </submittedName>
</protein>
<reference evidence="2 3" key="1">
    <citation type="submission" date="2024-03" db="EMBL/GenBank/DDBJ databases">
        <title>Novel species of the genus Variovorax.</title>
        <authorList>
            <person name="Liu Q."/>
            <person name="Xin Y.-H."/>
        </authorList>
    </citation>
    <scope>NUCLEOTIDE SEQUENCE [LARGE SCALE GENOMIC DNA]</scope>
    <source>
        <strain evidence="2 3">KACC 18900</strain>
    </source>
</reference>